<comment type="subcellular location">
    <subcellularLocation>
        <location evidence="3">Mitochondrion</location>
    </subcellularLocation>
</comment>
<dbReference type="GO" id="GO:0005524">
    <property type="term" value="F:ATP binding"/>
    <property type="evidence" value="ECO:0007669"/>
    <property type="project" value="UniProtKB-KW"/>
</dbReference>
<proteinExistence type="predicted"/>
<dbReference type="Proteomes" id="UP001285354">
    <property type="component" value="Unassembled WGS sequence"/>
</dbReference>
<evidence type="ECO:0000313" key="15">
    <source>
        <dbReference type="Proteomes" id="UP001285354"/>
    </source>
</evidence>
<keyword evidence="8" id="KW-0067">ATP-binding</keyword>
<dbReference type="Pfam" id="PF12513">
    <property type="entry name" value="SUV3_C"/>
    <property type="match status" value="1"/>
</dbReference>
<evidence type="ECO:0000256" key="1">
    <source>
        <dbReference type="ARBA" id="ARBA00001936"/>
    </source>
</evidence>
<feature type="domain" description="Helicase C-terminal" evidence="13">
    <location>
        <begin position="232"/>
        <end position="388"/>
    </location>
</feature>
<evidence type="ECO:0000313" key="14">
    <source>
        <dbReference type="EMBL" id="KAK2627815.1"/>
    </source>
</evidence>
<dbReference type="EMBL" id="JAUBYV010000003">
    <property type="protein sequence ID" value="KAK2627815.1"/>
    <property type="molecule type" value="Genomic_DNA"/>
</dbReference>
<dbReference type="Gene3D" id="1.20.58.1080">
    <property type="match status" value="1"/>
</dbReference>
<sequence length="792" mass="88677">MAEDGKISRDDNPLFFNLRRSFIEGTTVGLAEELKVSFMSEMFEAEFPEHDILTNQKKLADLRHPLEWFPATRALQRTVHLHIGPTNSGKTYHALQRLEAAETGIYAGPLRLLAHEVYTRMNAKGKACALITGEERRIPENLNKVMNSCTVEMVPLNAQVDVAVIDEIQMMADQVRGWAWTQAFLGVQAKEVHVCGEVRTKDIITDLCAAMGDKLVVHEYKRLSPLKTMSYSLNGDLRNLRKGDAVILFSRVEIHAMKRKIEKATQKRCAVVYGSLPPETRAQQAALFNDPDNDYDFLAASDAIGMGLNLSIKRVIFETTSKHDGTKHRLMAPYEIKQIAGRAGRFKTAQDAISQGKAGENGVDPLGVDVVKRPVSSEGLVTTLEKFDLPIVRRGMKTEVPPIKTAGVFPPADILLRFASYFPPKTPFSYIVLRLHSMAALAPQFHICDLKDQIRISDIIQDLEISHMDRITMMSAPISLRDSGTKDVIYELAKCIAEQRNAALLDLKCFKFELLDQDIHHHPQGSKGYLKEAEAFHRWITLYLWLSYRFAGVFVSQALAFHVKGLIEKKIDECLAEVDWDDAARRKLNYLRQKSIRESLMEENHELTEDQIKNDKIRETLSAAGEAGTTAPSPDDGQETRIEEDEEGNDIMKEALEGNYIHGEQRDVQKEALDDSELERDIRRTDDDTMDEEEEPHDSYDSPASDGNIPVTPEETTANETAEIDAQEADLRAAHITSTSDEEIVTTKTSTQESRPKTVANASNARSCTSGDAPEPKVVEDETKRQASGSQG</sequence>
<feature type="compositionally biased region" description="Basic and acidic residues" evidence="12">
    <location>
        <begin position="774"/>
        <end position="785"/>
    </location>
</feature>
<evidence type="ECO:0000256" key="3">
    <source>
        <dbReference type="ARBA" id="ARBA00004173"/>
    </source>
</evidence>
<evidence type="ECO:0000256" key="10">
    <source>
        <dbReference type="ARBA" id="ARBA00023128"/>
    </source>
</evidence>
<evidence type="ECO:0000256" key="11">
    <source>
        <dbReference type="ARBA" id="ARBA00047984"/>
    </source>
</evidence>
<dbReference type="InterPro" id="IPR050699">
    <property type="entry name" value="RNA-DNA_Helicase"/>
</dbReference>
<dbReference type="SUPFAM" id="SSF52540">
    <property type="entry name" value="P-loop containing nucleoside triphosphate hydrolases"/>
    <property type="match status" value="1"/>
</dbReference>
<dbReference type="EC" id="3.6.4.13" evidence="4"/>
<evidence type="ECO:0000256" key="8">
    <source>
        <dbReference type="ARBA" id="ARBA00022840"/>
    </source>
</evidence>
<keyword evidence="15" id="KW-1185">Reference proteome</keyword>
<name>A0AAD9T3X1_9HELO</name>
<comment type="catalytic activity">
    <reaction evidence="11">
        <text>ATP + H2O = ADP + phosphate + H(+)</text>
        <dbReference type="Rhea" id="RHEA:13065"/>
        <dbReference type="ChEBI" id="CHEBI:15377"/>
        <dbReference type="ChEBI" id="CHEBI:15378"/>
        <dbReference type="ChEBI" id="CHEBI:30616"/>
        <dbReference type="ChEBI" id="CHEBI:43474"/>
        <dbReference type="ChEBI" id="CHEBI:456216"/>
        <dbReference type="EC" id="3.6.4.13"/>
    </reaction>
</comment>
<evidence type="ECO:0000256" key="5">
    <source>
        <dbReference type="ARBA" id="ARBA00022741"/>
    </source>
</evidence>
<feature type="region of interest" description="Disordered" evidence="12">
    <location>
        <begin position="732"/>
        <end position="792"/>
    </location>
</feature>
<feature type="compositionally biased region" description="Polar residues" evidence="12">
    <location>
        <begin position="760"/>
        <end position="770"/>
    </location>
</feature>
<dbReference type="InterPro" id="IPR055206">
    <property type="entry name" value="DEXQc_SUV3"/>
</dbReference>
<dbReference type="Gene3D" id="3.40.50.300">
    <property type="entry name" value="P-loop containing nucleotide triphosphate hydrolases"/>
    <property type="match status" value="2"/>
</dbReference>
<keyword evidence="9" id="KW-0809">Transit peptide</keyword>
<dbReference type="Gene3D" id="1.20.272.40">
    <property type="match status" value="1"/>
</dbReference>
<evidence type="ECO:0000259" key="13">
    <source>
        <dbReference type="PROSITE" id="PS51194"/>
    </source>
</evidence>
<dbReference type="InterPro" id="IPR041082">
    <property type="entry name" value="Suv3_C_1"/>
</dbReference>
<evidence type="ECO:0000256" key="9">
    <source>
        <dbReference type="ARBA" id="ARBA00022946"/>
    </source>
</evidence>
<dbReference type="PANTHER" id="PTHR12131">
    <property type="entry name" value="ATP-DEPENDENT RNA AND DNA HELICASE"/>
    <property type="match status" value="1"/>
</dbReference>
<dbReference type="InterPro" id="IPR001650">
    <property type="entry name" value="Helicase_C-like"/>
</dbReference>
<dbReference type="FunFam" id="1.20.272.40:FF:000002">
    <property type="entry name" value="ATP-dependent RNA helicase SUV3, mitochondrial"/>
    <property type="match status" value="1"/>
</dbReference>
<dbReference type="GO" id="GO:0045025">
    <property type="term" value="C:mitochondrial degradosome"/>
    <property type="evidence" value="ECO:0007669"/>
    <property type="project" value="TreeGrafter"/>
</dbReference>
<dbReference type="PROSITE" id="PS51194">
    <property type="entry name" value="HELICASE_CTER"/>
    <property type="match status" value="1"/>
</dbReference>
<evidence type="ECO:0000256" key="12">
    <source>
        <dbReference type="SAM" id="MobiDB-lite"/>
    </source>
</evidence>
<keyword evidence="7" id="KW-0347">Helicase</keyword>
<dbReference type="CDD" id="cd18805">
    <property type="entry name" value="SF2_C_suv3"/>
    <property type="match status" value="1"/>
</dbReference>
<dbReference type="FunFam" id="3.40.50.300:FF:000957">
    <property type="entry name" value="ATP-dependent RNA helicase SUV3L, mitochondrial"/>
    <property type="match status" value="1"/>
</dbReference>
<feature type="compositionally biased region" description="Basic and acidic residues" evidence="12">
    <location>
        <begin position="663"/>
        <end position="687"/>
    </location>
</feature>
<comment type="cofactor">
    <cofactor evidence="2">
        <name>Mg(2+)</name>
        <dbReference type="ChEBI" id="CHEBI:18420"/>
    </cofactor>
</comment>
<dbReference type="PANTHER" id="PTHR12131:SF1">
    <property type="entry name" value="ATP-DEPENDENT RNA HELICASE SUPV3L1, MITOCHONDRIAL-RELATED"/>
    <property type="match status" value="1"/>
</dbReference>
<reference evidence="14" key="1">
    <citation type="submission" date="2023-06" db="EMBL/GenBank/DDBJ databases">
        <title>Draft genome of Marssonina rosae.</title>
        <authorList>
            <person name="Cheng Q."/>
        </authorList>
    </citation>
    <scope>NUCLEOTIDE SEQUENCE</scope>
    <source>
        <strain evidence="14">R4</strain>
    </source>
</reference>
<dbReference type="GO" id="GO:0016787">
    <property type="term" value="F:hydrolase activity"/>
    <property type="evidence" value="ECO:0007669"/>
    <property type="project" value="UniProtKB-KW"/>
</dbReference>
<evidence type="ECO:0000256" key="6">
    <source>
        <dbReference type="ARBA" id="ARBA00022801"/>
    </source>
</evidence>
<dbReference type="FunFam" id="3.40.50.300:FF:000269">
    <property type="entry name" value="ATP-dependent RNA helicase SUPV3L1, mitochondrial"/>
    <property type="match status" value="1"/>
</dbReference>
<dbReference type="Pfam" id="PF00271">
    <property type="entry name" value="Helicase_C"/>
    <property type="match status" value="1"/>
</dbReference>
<keyword evidence="5" id="KW-0547">Nucleotide-binding</keyword>
<dbReference type="InterPro" id="IPR022192">
    <property type="entry name" value="SUV3_C"/>
</dbReference>
<feature type="region of interest" description="Disordered" evidence="12">
    <location>
        <begin position="623"/>
        <end position="644"/>
    </location>
</feature>
<evidence type="ECO:0000256" key="4">
    <source>
        <dbReference type="ARBA" id="ARBA00012552"/>
    </source>
</evidence>
<keyword evidence="6" id="KW-0378">Hydrolase</keyword>
<dbReference type="InterPro" id="IPR027417">
    <property type="entry name" value="P-loop_NTPase"/>
</dbReference>
<evidence type="ECO:0000256" key="7">
    <source>
        <dbReference type="ARBA" id="ARBA00022806"/>
    </source>
</evidence>
<feature type="region of interest" description="Disordered" evidence="12">
    <location>
        <begin position="658"/>
        <end position="720"/>
    </location>
</feature>
<dbReference type="InterPro" id="IPR044774">
    <property type="entry name" value="Suv3_DEXQc"/>
</dbReference>
<dbReference type="CDD" id="cd17913">
    <property type="entry name" value="DEXQc_Suv3"/>
    <property type="match status" value="1"/>
</dbReference>
<dbReference type="Pfam" id="PF18147">
    <property type="entry name" value="Suv3_C_1"/>
    <property type="match status" value="1"/>
</dbReference>
<dbReference type="GO" id="GO:0000965">
    <property type="term" value="P:mitochondrial RNA 3'-end processing"/>
    <property type="evidence" value="ECO:0007669"/>
    <property type="project" value="TreeGrafter"/>
</dbReference>
<dbReference type="GO" id="GO:0003724">
    <property type="term" value="F:RNA helicase activity"/>
    <property type="evidence" value="ECO:0007669"/>
    <property type="project" value="UniProtKB-EC"/>
</dbReference>
<comment type="caution">
    <text evidence="14">The sequence shown here is derived from an EMBL/GenBank/DDBJ whole genome shotgun (WGS) entry which is preliminary data.</text>
</comment>
<accession>A0AAD9T3X1</accession>
<evidence type="ECO:0000256" key="2">
    <source>
        <dbReference type="ARBA" id="ARBA00001946"/>
    </source>
</evidence>
<comment type="cofactor">
    <cofactor evidence="1">
        <name>Mn(2+)</name>
        <dbReference type="ChEBI" id="CHEBI:29035"/>
    </cofactor>
</comment>
<gene>
    <name evidence="14" type="ORF">QTJ16_002461</name>
</gene>
<protein>
    <recommendedName>
        <fullName evidence="4">RNA helicase</fullName>
        <ecNumber evidence="4">3.6.4.13</ecNumber>
    </recommendedName>
</protein>
<dbReference type="Pfam" id="PF22527">
    <property type="entry name" value="DEXQc_Suv3"/>
    <property type="match status" value="1"/>
</dbReference>
<organism evidence="14 15">
    <name type="scientific">Diplocarpon rosae</name>
    <dbReference type="NCBI Taxonomy" id="946125"/>
    <lineage>
        <taxon>Eukaryota</taxon>
        <taxon>Fungi</taxon>
        <taxon>Dikarya</taxon>
        <taxon>Ascomycota</taxon>
        <taxon>Pezizomycotina</taxon>
        <taxon>Leotiomycetes</taxon>
        <taxon>Helotiales</taxon>
        <taxon>Drepanopezizaceae</taxon>
        <taxon>Diplocarpon</taxon>
    </lineage>
</organism>
<dbReference type="SMART" id="SM00490">
    <property type="entry name" value="HELICc"/>
    <property type="match status" value="1"/>
</dbReference>
<keyword evidence="10" id="KW-0496">Mitochondrion</keyword>
<dbReference type="AlphaFoldDB" id="A0AAD9T3X1"/>